<evidence type="ECO:0000313" key="11">
    <source>
        <dbReference type="EMBL" id="QHQ63786.1"/>
    </source>
</evidence>
<evidence type="ECO:0000313" key="12">
    <source>
        <dbReference type="Proteomes" id="UP000464314"/>
    </source>
</evidence>
<dbReference type="PANTHER" id="PTHR43450:SF1">
    <property type="entry name" value="ASPARTATE--TRNA LIGASE, CYTOPLASMIC"/>
    <property type="match status" value="1"/>
</dbReference>
<feature type="binding site" evidence="9">
    <location>
        <position position="184"/>
    </location>
    <ligand>
        <name>L-aspartate</name>
        <dbReference type="ChEBI" id="CHEBI:29991"/>
    </ligand>
</feature>
<dbReference type="SUPFAM" id="SSF50249">
    <property type="entry name" value="Nucleic acid-binding proteins"/>
    <property type="match status" value="1"/>
</dbReference>
<gene>
    <name evidence="9 11" type="primary">aspS</name>
    <name evidence="11" type="ORF">Ana3638_16400</name>
</gene>
<keyword evidence="12" id="KW-1185">Reference proteome</keyword>
<accession>A0A6P1TVP5</accession>
<evidence type="ECO:0000256" key="7">
    <source>
        <dbReference type="ARBA" id="ARBA00022917"/>
    </source>
</evidence>
<evidence type="ECO:0000256" key="8">
    <source>
        <dbReference type="ARBA" id="ARBA00023146"/>
    </source>
</evidence>
<sequence length="451" mass="52620">MQYISYKEESIMMKITGTIQQNIEAEELNNYIGKNVTLTGSVYKIRNMSGFAFVILRMKRSLVQCIHSKEYTDYNIEELKENSCIHLNGEVVEDGRSKKGYEVRIKDISVLSKPEKEMPVVINNKEITASLETILDYRPITLRNEKERAIFKIQEGICIAARKFLQEQRFTEIHSPKIVYAGAEGGANIFKLDYFGREAYLAQSPQFYKQMMVGVYDRVYEIGAVYRAEKHDTSRHLNEYTGLDFEMGYIDNFTDIMEMEARMLQRVMDHLLKNYSPEIELLKANIPNLTEIPSIRFTEAKELISKTYQREIKDMGDFEPEEERLLCECIKKSTGSEFVFVTHYPTVKRPFYAMEDPDNKEYTLSFDLLFRGVEVTTGGQRIHDYKEQIAKMEYRNMNPELFESFLMIHKYGMPPHGGLGMGLERFTMCLLNQNNVREASLFPRDQNRLVP</sequence>
<feature type="binding site" evidence="9">
    <location>
        <begin position="235"/>
        <end position="237"/>
    </location>
    <ligand>
        <name>ATP</name>
        <dbReference type="ChEBI" id="CHEBI:30616"/>
    </ligand>
</feature>
<name>A0A6P1TVP5_9FIRM</name>
<keyword evidence="3 9" id="KW-0963">Cytoplasm</keyword>
<comment type="caution">
    <text evidence="9">Lacks conserved residue(s) required for the propagation of feature annotation.</text>
</comment>
<dbReference type="InterPro" id="IPR004364">
    <property type="entry name" value="Aa-tRNA-synt_II"/>
</dbReference>
<evidence type="ECO:0000256" key="2">
    <source>
        <dbReference type="ARBA" id="ARBA00005312"/>
    </source>
</evidence>
<evidence type="ECO:0000259" key="10">
    <source>
        <dbReference type="PROSITE" id="PS50862"/>
    </source>
</evidence>
<dbReference type="GO" id="GO:0003723">
    <property type="term" value="F:RNA binding"/>
    <property type="evidence" value="ECO:0007669"/>
    <property type="project" value="TreeGrafter"/>
</dbReference>
<proteinExistence type="inferred from homology"/>
<organism evidence="11 12">
    <name type="scientific">Anaerocolumna sedimenticola</name>
    <dbReference type="NCBI Taxonomy" id="2696063"/>
    <lineage>
        <taxon>Bacteria</taxon>
        <taxon>Bacillati</taxon>
        <taxon>Bacillota</taxon>
        <taxon>Clostridia</taxon>
        <taxon>Lachnospirales</taxon>
        <taxon>Lachnospiraceae</taxon>
        <taxon>Anaerocolumna</taxon>
    </lineage>
</organism>
<dbReference type="EMBL" id="CP048000">
    <property type="protein sequence ID" value="QHQ63786.1"/>
    <property type="molecule type" value="Genomic_DNA"/>
</dbReference>
<dbReference type="EC" id="6.1.1.12" evidence="9"/>
<dbReference type="KEGG" id="anr:Ana3638_16400"/>
<dbReference type="Pfam" id="PF01336">
    <property type="entry name" value="tRNA_anti-codon"/>
    <property type="match status" value="1"/>
</dbReference>
<dbReference type="GO" id="GO:0017101">
    <property type="term" value="C:aminoacyl-tRNA synthetase multienzyme complex"/>
    <property type="evidence" value="ECO:0007669"/>
    <property type="project" value="TreeGrafter"/>
</dbReference>
<keyword evidence="7 9" id="KW-0648">Protein biosynthesis</keyword>
<dbReference type="FunFam" id="3.30.930.10:FF:000038">
    <property type="entry name" value="Aspartate--tRNA ligase"/>
    <property type="match status" value="1"/>
</dbReference>
<dbReference type="PROSITE" id="PS50862">
    <property type="entry name" value="AA_TRNA_LIGASE_II"/>
    <property type="match status" value="1"/>
</dbReference>
<dbReference type="InterPro" id="IPR045864">
    <property type="entry name" value="aa-tRNA-synth_II/BPL/LPL"/>
</dbReference>
<dbReference type="CDD" id="cd00776">
    <property type="entry name" value="AsxRS_core"/>
    <property type="match status" value="1"/>
</dbReference>
<evidence type="ECO:0000256" key="1">
    <source>
        <dbReference type="ARBA" id="ARBA00004496"/>
    </source>
</evidence>
<dbReference type="Gene3D" id="3.30.930.10">
    <property type="entry name" value="Bira Bifunctional Protein, Domain 2"/>
    <property type="match status" value="1"/>
</dbReference>
<dbReference type="HAMAP" id="MF_02075">
    <property type="entry name" value="Asp_tRNA_synth_type2"/>
    <property type="match status" value="1"/>
</dbReference>
<comment type="catalytic activity">
    <reaction evidence="9">
        <text>tRNA(Asp) + L-aspartate + ATP = L-aspartyl-tRNA(Asp) + AMP + diphosphate</text>
        <dbReference type="Rhea" id="RHEA:19649"/>
        <dbReference type="Rhea" id="RHEA-COMP:9660"/>
        <dbReference type="Rhea" id="RHEA-COMP:9678"/>
        <dbReference type="ChEBI" id="CHEBI:29991"/>
        <dbReference type="ChEBI" id="CHEBI:30616"/>
        <dbReference type="ChEBI" id="CHEBI:33019"/>
        <dbReference type="ChEBI" id="CHEBI:78442"/>
        <dbReference type="ChEBI" id="CHEBI:78516"/>
        <dbReference type="ChEBI" id="CHEBI:456215"/>
        <dbReference type="EC" id="6.1.1.12"/>
    </reaction>
</comment>
<dbReference type="GO" id="GO:0140096">
    <property type="term" value="F:catalytic activity, acting on a protein"/>
    <property type="evidence" value="ECO:0007669"/>
    <property type="project" value="UniProtKB-ARBA"/>
</dbReference>
<feature type="domain" description="Aminoacyl-transfer RNA synthetases class-II family profile" evidence="10">
    <location>
        <begin position="151"/>
        <end position="451"/>
    </location>
</feature>
<feature type="binding site" evidence="9">
    <location>
        <begin position="227"/>
        <end position="229"/>
    </location>
    <ligand>
        <name>ATP</name>
        <dbReference type="ChEBI" id="CHEBI:30616"/>
    </ligand>
</feature>
<keyword evidence="4 9" id="KW-0436">Ligase</keyword>
<dbReference type="Pfam" id="PF00152">
    <property type="entry name" value="tRNA-synt_2"/>
    <property type="match status" value="1"/>
</dbReference>
<comment type="subunit">
    <text evidence="9">Homodimer.</text>
</comment>
<dbReference type="AlphaFoldDB" id="A0A6P1TVP5"/>
<feature type="binding site" evidence="9">
    <location>
        <position position="227"/>
    </location>
    <ligand>
        <name>L-aspartate</name>
        <dbReference type="ChEBI" id="CHEBI:29991"/>
    </ligand>
</feature>
<dbReference type="PANTHER" id="PTHR43450">
    <property type="entry name" value="ASPARTYL-TRNA SYNTHETASE"/>
    <property type="match status" value="1"/>
</dbReference>
<dbReference type="SUPFAM" id="SSF55681">
    <property type="entry name" value="Class II aaRS and biotin synthetases"/>
    <property type="match status" value="1"/>
</dbReference>
<dbReference type="GO" id="GO:0005524">
    <property type="term" value="F:ATP binding"/>
    <property type="evidence" value="ECO:0007669"/>
    <property type="project" value="UniProtKB-UniRule"/>
</dbReference>
<dbReference type="Proteomes" id="UP000464314">
    <property type="component" value="Chromosome"/>
</dbReference>
<reference evidence="11 12" key="1">
    <citation type="submission" date="2020-01" db="EMBL/GenBank/DDBJ databases">
        <title>Genome analysis of Anaerocolumna sp. CBA3638.</title>
        <authorList>
            <person name="Kim J."/>
            <person name="Roh S.W."/>
        </authorList>
    </citation>
    <scope>NUCLEOTIDE SEQUENCE [LARGE SCALE GENOMIC DNA]</scope>
    <source>
        <strain evidence="11 12">CBA3638</strain>
    </source>
</reference>
<dbReference type="GO" id="GO:0006422">
    <property type="term" value="P:aspartyl-tRNA aminoacylation"/>
    <property type="evidence" value="ECO:0007669"/>
    <property type="project" value="UniProtKB-UniRule"/>
</dbReference>
<feature type="binding site" evidence="9">
    <location>
        <begin position="422"/>
        <end position="425"/>
    </location>
    <ligand>
        <name>ATP</name>
        <dbReference type="ChEBI" id="CHEBI:30616"/>
    </ligand>
</feature>
<dbReference type="Gene3D" id="2.40.50.140">
    <property type="entry name" value="Nucleic acid-binding proteins"/>
    <property type="match status" value="1"/>
</dbReference>
<evidence type="ECO:0000256" key="6">
    <source>
        <dbReference type="ARBA" id="ARBA00022840"/>
    </source>
</evidence>
<dbReference type="NCBIfam" id="NF003483">
    <property type="entry name" value="PRK05159.1"/>
    <property type="match status" value="1"/>
</dbReference>
<keyword evidence="6 9" id="KW-0067">ATP-binding</keyword>
<dbReference type="NCBIfam" id="TIGR00458">
    <property type="entry name" value="aspS_nondisc"/>
    <property type="match status" value="1"/>
</dbReference>
<feature type="binding site" evidence="9">
    <location>
        <position position="377"/>
    </location>
    <ligand>
        <name>L-aspartate</name>
        <dbReference type="ChEBI" id="CHEBI:29991"/>
    </ligand>
</feature>
<keyword evidence="5 9" id="KW-0547">Nucleotide-binding</keyword>
<feature type="binding site" evidence="9">
    <location>
        <position position="374"/>
    </location>
    <ligand>
        <name>ATP</name>
        <dbReference type="ChEBI" id="CHEBI:30616"/>
    </ligand>
</feature>
<dbReference type="PRINTS" id="PR01042">
    <property type="entry name" value="TRNASYNTHASP"/>
</dbReference>
<keyword evidence="8 9" id="KW-0030">Aminoacyl-tRNA synthetase</keyword>
<comment type="subcellular location">
    <subcellularLocation>
        <location evidence="1 9">Cytoplasm</location>
    </subcellularLocation>
</comment>
<dbReference type="InterPro" id="IPR006195">
    <property type="entry name" value="aa-tRNA-synth_II"/>
</dbReference>
<dbReference type="GO" id="GO:0004815">
    <property type="term" value="F:aspartate-tRNA ligase activity"/>
    <property type="evidence" value="ECO:0007669"/>
    <property type="project" value="UniProtKB-UniRule"/>
</dbReference>
<evidence type="ECO:0000256" key="4">
    <source>
        <dbReference type="ARBA" id="ARBA00022598"/>
    </source>
</evidence>
<dbReference type="GO" id="GO:0016740">
    <property type="term" value="F:transferase activity"/>
    <property type="evidence" value="ECO:0007669"/>
    <property type="project" value="UniProtKB-ARBA"/>
</dbReference>
<dbReference type="InterPro" id="IPR012340">
    <property type="entry name" value="NA-bd_OB-fold"/>
</dbReference>
<evidence type="ECO:0000256" key="5">
    <source>
        <dbReference type="ARBA" id="ARBA00022741"/>
    </source>
</evidence>
<comment type="similarity">
    <text evidence="2 9">Belongs to the class-II aminoacyl-tRNA synthetase family. Type 2 subfamily.</text>
</comment>
<dbReference type="GO" id="GO:0005829">
    <property type="term" value="C:cytosol"/>
    <property type="evidence" value="ECO:0007669"/>
    <property type="project" value="TreeGrafter"/>
</dbReference>
<feature type="region of interest" description="Aspartate" evidence="9">
    <location>
        <begin position="206"/>
        <end position="209"/>
    </location>
</feature>
<dbReference type="InterPro" id="IPR004365">
    <property type="entry name" value="NA-bd_OB_tRNA"/>
</dbReference>
<evidence type="ECO:0000256" key="3">
    <source>
        <dbReference type="ARBA" id="ARBA00022490"/>
    </source>
</evidence>
<dbReference type="InterPro" id="IPR004523">
    <property type="entry name" value="Asp-tRNA_synthase_2"/>
</dbReference>
<feature type="binding site" evidence="9">
    <location>
        <position position="381"/>
    </location>
    <ligand>
        <name>L-aspartate</name>
        <dbReference type="ChEBI" id="CHEBI:29991"/>
    </ligand>
</feature>
<evidence type="ECO:0000256" key="9">
    <source>
        <dbReference type="HAMAP-Rule" id="MF_02075"/>
    </source>
</evidence>
<protein>
    <recommendedName>
        <fullName evidence="9">Aspartate--tRNA ligase</fullName>
        <ecNumber evidence="9">6.1.1.12</ecNumber>
    </recommendedName>
    <alternativeName>
        <fullName evidence="9">Aspartyl-tRNA synthetase</fullName>
        <shortName evidence="9">AspRS</shortName>
    </alternativeName>
</protein>
<dbReference type="InterPro" id="IPR002312">
    <property type="entry name" value="Asp/Asn-tRNA-synth_IIb"/>
</dbReference>
<comment type="function">
    <text evidence="9">Catalyzes the attachment of L-aspartate to tRNA(Asp) in a two-step reaction: L-aspartate is first activated by ATP to form Asp-AMP and then transferred to the acceptor end of tRNA(Asp).</text>
</comment>